<evidence type="ECO:0000256" key="2">
    <source>
        <dbReference type="ARBA" id="ARBA00022679"/>
    </source>
</evidence>
<evidence type="ECO:0000313" key="5">
    <source>
        <dbReference type="EMBL" id="PZW43950.1"/>
    </source>
</evidence>
<gene>
    <name evidence="5" type="ORF">LX95_00279</name>
</gene>
<evidence type="ECO:0000256" key="3">
    <source>
        <dbReference type="RuleBase" id="RU003694"/>
    </source>
</evidence>
<evidence type="ECO:0000256" key="1">
    <source>
        <dbReference type="ARBA" id="ARBA00008467"/>
    </source>
</evidence>
<name>A0A2W7K8P1_9FLAO</name>
<dbReference type="PANTHER" id="PTHR11712:SF336">
    <property type="entry name" value="3-OXOACYL-[ACYL-CARRIER-PROTEIN] SYNTHASE, MITOCHONDRIAL"/>
    <property type="match status" value="1"/>
</dbReference>
<dbReference type="GO" id="GO:0006633">
    <property type="term" value="P:fatty acid biosynthetic process"/>
    <property type="evidence" value="ECO:0007669"/>
    <property type="project" value="TreeGrafter"/>
</dbReference>
<dbReference type="Pfam" id="PF02801">
    <property type="entry name" value="Ketoacyl-synt_C"/>
    <property type="match status" value="1"/>
</dbReference>
<evidence type="ECO:0000313" key="6">
    <source>
        <dbReference type="Proteomes" id="UP000249542"/>
    </source>
</evidence>
<dbReference type="PANTHER" id="PTHR11712">
    <property type="entry name" value="POLYKETIDE SYNTHASE-RELATED"/>
    <property type="match status" value="1"/>
</dbReference>
<dbReference type="GO" id="GO:0004315">
    <property type="term" value="F:3-oxoacyl-[acyl-carrier-protein] synthase activity"/>
    <property type="evidence" value="ECO:0007669"/>
    <property type="project" value="TreeGrafter"/>
</dbReference>
<dbReference type="RefSeq" id="WP_111539630.1">
    <property type="nucleotide sequence ID" value="NZ_QKYV01000001.1"/>
</dbReference>
<dbReference type="InterPro" id="IPR020841">
    <property type="entry name" value="PKS_Beta-ketoAc_synthase_dom"/>
</dbReference>
<dbReference type="Proteomes" id="UP000249542">
    <property type="component" value="Unassembled WGS sequence"/>
</dbReference>
<comment type="caution">
    <text evidence="5">The sequence shown here is derived from an EMBL/GenBank/DDBJ whole genome shotgun (WGS) entry which is preliminary data.</text>
</comment>
<dbReference type="Gene3D" id="3.40.47.10">
    <property type="match status" value="1"/>
</dbReference>
<proteinExistence type="inferred from homology"/>
<protein>
    <submittedName>
        <fullName evidence="5">3-oxoacyl-(Acyl-carrier-protein) synthase</fullName>
    </submittedName>
</protein>
<dbReference type="SUPFAM" id="SSF53901">
    <property type="entry name" value="Thiolase-like"/>
    <property type="match status" value="2"/>
</dbReference>
<dbReference type="InterPro" id="IPR014031">
    <property type="entry name" value="Ketoacyl_synth_C"/>
</dbReference>
<reference evidence="5 6" key="1">
    <citation type="submission" date="2018-06" db="EMBL/GenBank/DDBJ databases">
        <title>Genomic Encyclopedia of Archaeal and Bacterial Type Strains, Phase II (KMG-II): from individual species to whole genera.</title>
        <authorList>
            <person name="Goeker M."/>
        </authorList>
    </citation>
    <scope>NUCLEOTIDE SEQUENCE [LARGE SCALE GENOMIC DNA]</scope>
    <source>
        <strain evidence="5 6">DSM 15361</strain>
    </source>
</reference>
<dbReference type="PROSITE" id="PS52004">
    <property type="entry name" value="KS3_2"/>
    <property type="match status" value="1"/>
</dbReference>
<dbReference type="InterPro" id="IPR000794">
    <property type="entry name" value="Beta-ketoacyl_synthase"/>
</dbReference>
<sequence length="386" mass="42383">MKTFPIYIEAINSISALGNSTEEVLKSYKNEKPLFTVKDYKHFKNAYVSCLSESSKYCLEEIKRENKFYASLDDSVLLAIFSARKTLNQLNWKKDFGVNIGSSRGATGLFEKYHEEFITKGNTSALASPTTTLGNISSWVLQDQQSKGPEMSHSITCSTAMHSVLNGIAWIKSGMSDQFLVGGSEAPLTDFTLAQMKALKLYASFKENEVFPNKSLDFSKDRNTMILGEACCTIALSGKKTKKAIAKITGIGYATESLTHNISISSEADCLQTSMRKALDDAQLTTVDAVIMHAPGTKKGDTSELKAIENLFKKEMPLLTSNKFMIGHSFGASGAMSLEMAVLMLQHQQFFSNPMYNNNFSKKELKNIMVNAVGFGGNAVSIIVSV</sequence>
<dbReference type="InterPro" id="IPR016039">
    <property type="entry name" value="Thiolase-like"/>
</dbReference>
<comment type="similarity">
    <text evidence="1 3">Belongs to the thiolase-like superfamily. Beta-ketoacyl-ACP synthases family.</text>
</comment>
<keyword evidence="6" id="KW-1185">Reference proteome</keyword>
<keyword evidence="2 3" id="KW-0808">Transferase</keyword>
<dbReference type="AlphaFoldDB" id="A0A2W7K8P1"/>
<dbReference type="InterPro" id="IPR014030">
    <property type="entry name" value="Ketoacyl_synth_N"/>
</dbReference>
<dbReference type="Pfam" id="PF00109">
    <property type="entry name" value="ketoacyl-synt"/>
    <property type="match status" value="1"/>
</dbReference>
<organism evidence="5 6">
    <name type="scientific">Mesonia algae</name>
    <dbReference type="NCBI Taxonomy" id="213248"/>
    <lineage>
        <taxon>Bacteria</taxon>
        <taxon>Pseudomonadati</taxon>
        <taxon>Bacteroidota</taxon>
        <taxon>Flavobacteriia</taxon>
        <taxon>Flavobacteriales</taxon>
        <taxon>Flavobacteriaceae</taxon>
        <taxon>Mesonia</taxon>
    </lineage>
</organism>
<dbReference type="EMBL" id="QKYV01000001">
    <property type="protein sequence ID" value="PZW43950.1"/>
    <property type="molecule type" value="Genomic_DNA"/>
</dbReference>
<evidence type="ECO:0000259" key="4">
    <source>
        <dbReference type="PROSITE" id="PS52004"/>
    </source>
</evidence>
<accession>A0A2W7K8P1</accession>
<feature type="domain" description="Ketosynthase family 3 (KS3)" evidence="4">
    <location>
        <begin position="1"/>
        <end position="386"/>
    </location>
</feature>